<dbReference type="PANTHER" id="PTHR23119">
    <property type="entry name" value="DISCS LARGE"/>
    <property type="match status" value="1"/>
</dbReference>
<dbReference type="GO" id="GO:0045197">
    <property type="term" value="P:establishment or maintenance of epithelial cell apical/basal polarity"/>
    <property type="evidence" value="ECO:0007669"/>
    <property type="project" value="TreeGrafter"/>
</dbReference>
<dbReference type="CDD" id="cd06671">
    <property type="entry name" value="PDZ7_MUPP1-PD6_PATJ-like"/>
    <property type="match status" value="1"/>
</dbReference>
<dbReference type="Pfam" id="PF00595">
    <property type="entry name" value="PDZ"/>
    <property type="match status" value="1"/>
</dbReference>
<dbReference type="InterPro" id="IPR001478">
    <property type="entry name" value="PDZ"/>
</dbReference>
<dbReference type="PANTHER" id="PTHR23119:SF51">
    <property type="entry name" value="DISKS LARGE 1 TUMOR SUPPRESSOR PROTEIN"/>
    <property type="match status" value="1"/>
</dbReference>
<feature type="domain" description="PDZ" evidence="4">
    <location>
        <begin position="1"/>
        <end position="77"/>
    </location>
</feature>
<organism evidence="5 6">
    <name type="scientific">Gasterosteus aculeatus aculeatus</name>
    <name type="common">three-spined stickleback</name>
    <dbReference type="NCBI Taxonomy" id="481459"/>
    <lineage>
        <taxon>Eukaryota</taxon>
        <taxon>Metazoa</taxon>
        <taxon>Chordata</taxon>
        <taxon>Craniata</taxon>
        <taxon>Vertebrata</taxon>
        <taxon>Euteleostomi</taxon>
        <taxon>Actinopterygii</taxon>
        <taxon>Neopterygii</taxon>
        <taxon>Teleostei</taxon>
        <taxon>Neoteleostei</taxon>
        <taxon>Acanthomorphata</taxon>
        <taxon>Eupercaria</taxon>
        <taxon>Perciformes</taxon>
        <taxon>Cottioidei</taxon>
        <taxon>Gasterosteales</taxon>
        <taxon>Gasterosteidae</taxon>
        <taxon>Gasterosteus</taxon>
    </lineage>
</organism>
<dbReference type="GeneTree" id="ENSGT00940000155586"/>
<dbReference type="Ensembl" id="ENSGACT00000054187.1">
    <property type="protein sequence ID" value="ENSGACP00000062312.1"/>
    <property type="gene ID" value="ENSGACG00000036345.1"/>
</dbReference>
<evidence type="ECO:0000256" key="2">
    <source>
        <dbReference type="ARBA" id="ARBA00023136"/>
    </source>
</evidence>
<dbReference type="Gene3D" id="2.30.42.10">
    <property type="match status" value="1"/>
</dbReference>
<sequence length="191" mass="20522">MGGRGMGRRLSTGDMMRGVFVKHISADSPAARNGTLRTGDRILEVCGVDLRDASHEQAVEAIRRAGDCVSFLVQSGQHRSQSPLLNRERATAAPQSNSHGGKEAETPSLFLTLSPTNPYTPTPFKVPSPICDRPGRRRRSLATAAPPAGSDADRASDGCCSRALLLSQSPSHPRHPRHPDTLTHKRTASRS</sequence>
<dbReference type="PROSITE" id="PS50106">
    <property type="entry name" value="PDZ"/>
    <property type="match status" value="1"/>
</dbReference>
<dbReference type="GO" id="GO:0043113">
    <property type="term" value="P:receptor clustering"/>
    <property type="evidence" value="ECO:0007669"/>
    <property type="project" value="TreeGrafter"/>
</dbReference>
<dbReference type="SMART" id="SM00228">
    <property type="entry name" value="PDZ"/>
    <property type="match status" value="1"/>
</dbReference>
<keyword evidence="6" id="KW-1185">Reference proteome</keyword>
<comment type="subcellular location">
    <subcellularLocation>
        <location evidence="1">Membrane</location>
    </subcellularLocation>
</comment>
<reference evidence="5" key="2">
    <citation type="submission" date="2025-08" db="UniProtKB">
        <authorList>
            <consortium name="Ensembl"/>
        </authorList>
    </citation>
    <scope>IDENTIFICATION</scope>
</reference>
<evidence type="ECO:0000256" key="3">
    <source>
        <dbReference type="SAM" id="MobiDB-lite"/>
    </source>
</evidence>
<dbReference type="InterPro" id="IPR036034">
    <property type="entry name" value="PDZ_sf"/>
</dbReference>
<reference evidence="5" key="3">
    <citation type="submission" date="2025-09" db="UniProtKB">
        <authorList>
            <consortium name="Ensembl"/>
        </authorList>
    </citation>
    <scope>IDENTIFICATION</scope>
</reference>
<dbReference type="SUPFAM" id="SSF50156">
    <property type="entry name" value="PDZ domain-like"/>
    <property type="match status" value="1"/>
</dbReference>
<reference evidence="5 6" key="1">
    <citation type="journal article" date="2021" name="G3 (Bethesda)">
        <title>Improved contiguity of the threespine stickleback genome using long-read sequencing.</title>
        <authorList>
            <person name="Nath S."/>
            <person name="Shaw D.E."/>
            <person name="White M.A."/>
        </authorList>
    </citation>
    <scope>NUCLEOTIDE SEQUENCE [LARGE SCALE GENOMIC DNA]</scope>
    <source>
        <strain evidence="5 6">Lake Benthic</strain>
    </source>
</reference>
<feature type="region of interest" description="Disordered" evidence="3">
    <location>
        <begin position="76"/>
        <end position="191"/>
    </location>
</feature>
<evidence type="ECO:0000256" key="1">
    <source>
        <dbReference type="ARBA" id="ARBA00004370"/>
    </source>
</evidence>
<dbReference type="GO" id="GO:0098609">
    <property type="term" value="P:cell-cell adhesion"/>
    <property type="evidence" value="ECO:0007669"/>
    <property type="project" value="TreeGrafter"/>
</dbReference>
<proteinExistence type="predicted"/>
<evidence type="ECO:0000259" key="4">
    <source>
        <dbReference type="PROSITE" id="PS50106"/>
    </source>
</evidence>
<dbReference type="InterPro" id="IPR050614">
    <property type="entry name" value="Synaptic_Scaffolding_LAP-MAGUK"/>
</dbReference>
<protein>
    <recommendedName>
        <fullName evidence="4">PDZ domain-containing protein</fullName>
    </recommendedName>
</protein>
<dbReference type="AlphaFoldDB" id="A0AAQ4RH78"/>
<dbReference type="GO" id="GO:0016323">
    <property type="term" value="C:basolateral plasma membrane"/>
    <property type="evidence" value="ECO:0007669"/>
    <property type="project" value="TreeGrafter"/>
</dbReference>
<accession>A0AAQ4RH78</accession>
<dbReference type="GO" id="GO:0019901">
    <property type="term" value="F:protein kinase binding"/>
    <property type="evidence" value="ECO:0007669"/>
    <property type="project" value="TreeGrafter"/>
</dbReference>
<name>A0AAQ4RH78_GASAC</name>
<keyword evidence="2" id="KW-0472">Membrane</keyword>
<dbReference type="Proteomes" id="UP000007635">
    <property type="component" value="Chromosome IX"/>
</dbReference>
<dbReference type="GO" id="GO:0030054">
    <property type="term" value="C:cell junction"/>
    <property type="evidence" value="ECO:0007669"/>
    <property type="project" value="TreeGrafter"/>
</dbReference>
<evidence type="ECO:0000313" key="6">
    <source>
        <dbReference type="Proteomes" id="UP000007635"/>
    </source>
</evidence>
<evidence type="ECO:0000313" key="5">
    <source>
        <dbReference type="Ensembl" id="ENSGACP00000062312.1"/>
    </source>
</evidence>
<dbReference type="GO" id="GO:0097120">
    <property type="term" value="P:receptor localization to synapse"/>
    <property type="evidence" value="ECO:0007669"/>
    <property type="project" value="TreeGrafter"/>
</dbReference>